<feature type="region of interest" description="Disordered" evidence="3">
    <location>
        <begin position="230"/>
        <end position="550"/>
    </location>
</feature>
<evidence type="ECO:0000313" key="8">
    <source>
        <dbReference type="Proteomes" id="UP000765845"/>
    </source>
</evidence>
<comment type="caution">
    <text evidence="7">The sequence shown here is derived from an EMBL/GenBank/DDBJ whole genome shotgun (WGS) entry which is preliminary data.</text>
</comment>
<dbReference type="Pfam" id="PF04734">
    <property type="entry name" value="Ceramidase_alk"/>
    <property type="match status" value="1"/>
</dbReference>
<feature type="compositionally biased region" description="Pro residues" evidence="3">
    <location>
        <begin position="2058"/>
        <end position="2074"/>
    </location>
</feature>
<dbReference type="Pfam" id="PF02129">
    <property type="entry name" value="Peptidase_S15"/>
    <property type="match status" value="1"/>
</dbReference>
<reference evidence="7 8" key="1">
    <citation type="submission" date="2020-04" db="EMBL/GenBank/DDBJ databases">
        <authorList>
            <person name="Yoon J."/>
        </authorList>
    </citation>
    <scope>NUCLEOTIDE SEQUENCE [LARGE SCALE GENOMIC DNA]</scope>
    <source>
        <strain evidence="7 8">KMU-166</strain>
    </source>
</reference>
<dbReference type="PROSITE" id="PS51257">
    <property type="entry name" value="PROKAR_LIPOPROTEIN"/>
    <property type="match status" value="1"/>
</dbReference>
<feature type="compositionally biased region" description="Basic and acidic residues" evidence="3">
    <location>
        <begin position="267"/>
        <end position="276"/>
    </location>
</feature>
<feature type="compositionally biased region" description="Acidic residues" evidence="3">
    <location>
        <begin position="404"/>
        <end position="454"/>
    </location>
</feature>
<evidence type="ECO:0000259" key="5">
    <source>
        <dbReference type="Pfam" id="PF02129"/>
    </source>
</evidence>
<dbReference type="Gene3D" id="4.10.1080.10">
    <property type="entry name" value="TSP type-3 repeat"/>
    <property type="match status" value="3"/>
</dbReference>
<evidence type="ECO:0000256" key="4">
    <source>
        <dbReference type="SAM" id="SignalP"/>
    </source>
</evidence>
<sequence>MPMRFVKAPLSLIITSTLLTACGSGSSSSSSSTPSTPSSPRATHTGYFIDGPVKGLHYLRNQRPPAQSTPADGAFGYIPGEVVAFSLGNISLGSLTPDPDSPFVTPSSLAGGNDDIRVNIARFLMTIDADGNPENGIEISPAALTAANNFAEAVDFADFDNGPLAAFAAEANNDGPRSVVDAATAKAHLDASEADLADGQFDYDGGKDSDNDGVNDAVDRCPDTAAGAVVDKNGCVDNTDSQSDADNDGIANIDDNCPDIANPGQQDLDRDLRGDACDADADGDGIPNDDESETDPLNADSDSDGSSDGADNCPTIANSDQQDTDGDGEGDACDIDSDNDGVANDDDAFPTDANESVDTDGDGIGNNADPDDDNDGVNDEDDAFPLDAAESVDTDGDGIGNNADPDDDNDGVNDEDDAFPLDDTESLDSDDDGIGNNADPDDDNDGVNDEDDAFPFDSGESADHDGDGIGNNADPDDDNDNVNDEEDAFPFDDSETADNDGDGIGDNADPDDDNDGTPDEDDSFPFDESEQSDSDADGVGDNSDSCPNTASDAPVNNTGCSADQIHHASCADQFNLAGNRSYQVVIPVVDTTGVTQQVSFQVLEPATFDCNNIARGAHPLMLHGPGYGSSRSTSGFNNFRSDGYTVVSWDPRGYGDTSGSIRVMDPEFEGRYLIAILDWLEQNLDYLAWRNEATGEFVSRPLDASSVVGGDNLLVGSQGGSYGGGYQLLLLTTDPKKRLDAIAPDITWHDLRDALNPGDAVKTLWGLALSGLGNAAGSASLVSPETIEKMMAGQNVAFDDGQDPFIQETFARALAVNQWPRQSLDWFEYRGGLGHWCKASNLPTMPYLSYGADTVPMADVSNSYNVPPRGEDGRESYGDYLREPLNPQTEFSGLDVLITQGMTDTLFNYNHAWWNYQCLSAAGANVTLYTHNGGHVLPFAQSPDSPTQDAGSCGFYSSNEQQAWFNARLKPLNASPATLPGTPENDTCFALGTNGDTVKLAAADVIAPRGSSNYTRRAISAAIVPNGGSGVANLTGNLPVAAPIGTIEAGNGAVLAGIPHLKVTVSSLAGGNEQAQDCSVPALPTDSGCDSITFVGIGKKAPGGGNFVLIDDQLQPVRGLGEHDIDLVGIAERLNSGDELAVLFYAVHPQFASSASRDVTLPAVTIDGMVSLPLYAVDDAAQPDPSKSTDAVLPGADPDTDGDGVPNDSDNCPATAEGAAVDETGCSAEQLANASGFAVCTPDNSRCIATVPELGPPLQGAADQIYANLVDGGAPLPANGEVVLHAAQAQVQGCDILDPSHCLFPFPSDHFTVAASDGSIQSASRGGSDRRVNFNILGMPRNSAGKPIDPSEWNRNDGFSPGQMLLTFVPGLAANEDGTIPGAPRLTHLSESLDLEGSSILVLDAETGEPHPIWAEIDLNAGLLLPGSNLANPDPGKAPRAAVIIRPARNFDHGKRYVAVLRRLPSANSDDYLAAQPSFRTCRDQQTTAIPQLGERCAQWDANVRPVLENAGIAINHSDLYLAWDFTVASAENTVNRLRHMRDTAFSSLGQQEDPHGNILALGNAPTFSVDKVTEAPRSGIARRIEGTIIVPSFVTPTDPAPADNVSTRAETLCAGIPEDNMRSGCEALFEGVGIADGGSVPPNRLFYSPADGTADQQYGDGLPDSTGTMTTRFTCQIPEQASATNPARAAIYGHGLLDGHQAVTYERVPEFSRDYNFLLCAVDLFGFSTGDVPNVLSVLADLSNFAVIPDASQQGLLNYMFLARALRHQDGFGAHEAFRLNGQPVFDNSEVFYDSNSQGGIVGGALAAVSKDVQRAVLGVVGMNYSTLLRRSVDFDSEFNPTQPGLPPYAMPLYLSYPDDLDRDVGFALMQMLWDRSENNGYAHHISDNSVLKGPDNQVLLQPAFADHQVTHWSAQVMARTVGVEIADLYQRAPGDGVPFSYNNKFDFFTERDPDVEYFWQLPLIDRDNTAYDSPAGSLCVSGCRSDKSAFIEFDEGKTVTPPIGNIAPRGDEHDPHGYPRGVAHGMCQKAHFLHRQGRVIDTRHTQYVRSPGDCPRTPPVAPPSGEPSPTPPEDGFDAALNALSAGLGDAMAAFAAGDFNSAINTLQSSSGAFAGDIAIAGAQQAGTAAGLILDEPSPQQGDNGTPPSMLMAGTARRELRVPVGTPLGGYARPPVGGDYIPVAQEFEDFPDINPATGFQAFVDEFADFLPAQDHDGHPLPSVPDELRAVHAPYATYSPPTRGYYDSLITKAVSLYDGSDCVVMVKTDFIGMLDEVVVKVAEQAEALLGDDLPAGCSLQQGLVMSATHTHDGPGAIANHSTRYFWLAMDLYQPELFRRIVSQLAEVVAESVRNQQPAQFGYATGSDEQGLNGFRRSRSIYTAERVAQQDQLRKRIGVLRIDDAQGEPLATVVNYSAHGIAFDVENLHFSGDVLAAIEREVEQQFDRPVVAMLVQSAAGDVSPRNVARPKLQGMERYGKLMAPQVMAIYHSVNNLDLAPDIRVVSQRIVLSRDTLGYSGDEFPYEWGAAQCNPELGVPVTGPDSGESIPACLPAPMPDPMDLADNGVGENGAFVPQDTRLTAFKIGSALFLAQPGEALVEQGLRLIEAAANEGYQATDTFIWGYAQDHIGYLLPDIKADWELGGTEGTTTFWGWKLGARLLNAQLDLVRALRDGSAAPTDELSIDYDLYSDYYNSVPQPAALPLNGNPIAQQQPGDIPRFATTYFTWEGSDPLLDLPKVTLQQQKQNGEWQNVVRRNGEALASLYEIHLDYRLSAGSHLWSATFEAPVNWPTGRYRFVVHGRHIDTGNASYKIESSGFTVSASDSLVVGEAVAYADHRYEATLSYTPHPDNYRLIDRDVDPKLPAPVRAGSVVFSNGRDTVESHLPVITMRNGQPVAVYRADITDLGNGISVSGSDIYGNHTPLPETPSNAGRGTGLTGAIADFFASMSTVIQLFITGDTAAANSGFQAAFAQFAADLGNVLGGDTDSVNAAIAAASTGNSADFDRELGNALGLGSSASGSVQQAASAERRIEPVILTGAQLPGWSVPAAQGIAKPYPDGVSEAGAVPGPFELDNRSAHNGTLIYPAPGMEDQIPSGADVNRIAAYRYDSSTDRFVEIPVQVDERMPYFLANANSSFSFYSGTDPELSYVWDREMWNAYGEGCTAEYAPATPDPVRGLDDDDEVVFMAGDAGDLKADNNFPNDWDAVQVVSLLDPLQGEAAPPRAVYLVQKNGGSSFASANGYVNYQRNADADQWIDRGFFAADDPEKLGSSNTGYGPNRSGSVCDDGENISRTSSDRFPRDGTVVTTDTYRWEASGRWMVRDIRIKSPGDNTTDSDYWTARPDLIDRWKGRAFQQSPDSTVSLVGFEDEQVNWEANSTLIGERRGAVRAIREVWGADSGTNVTKTETFYNELITYRYRIRVHPIPPDGLYTSWDYNRSAMVPEANENVAEGRYYTMFRPQGVPIDGINDELGQIDSLPGCEQFYSDTPPEIRDGILDVIERLDALPIPFVGAPDTAELERCQAFFDAPDPTFNLALGFNNWEQVSGKGDTGSLVYIFELKNAQALSNPLIVPYYRDDACLDDGTGDDPIARPWPGEVSSDQRVISGYEAANGGTDYASLRCDQRQGAFGAHGIHYFFTHDSDNAFTPAPLTEIDGQQWQFMVPTSTPQNIAEPYANTVRARLTPIAIPLR</sequence>
<feature type="compositionally biased region" description="Low complexity" evidence="3">
    <location>
        <begin position="24"/>
        <end position="40"/>
    </location>
</feature>
<feature type="region of interest" description="Disordered" evidence="3">
    <location>
        <begin position="1181"/>
        <end position="1209"/>
    </location>
</feature>
<feature type="compositionally biased region" description="Acidic residues" evidence="3">
    <location>
        <begin position="277"/>
        <end position="294"/>
    </location>
</feature>
<feature type="region of interest" description="Disordered" evidence="3">
    <location>
        <begin position="2049"/>
        <end position="2078"/>
    </location>
</feature>
<feature type="compositionally biased region" description="Acidic residues" evidence="3">
    <location>
        <begin position="369"/>
        <end position="396"/>
    </location>
</feature>
<keyword evidence="2" id="KW-0106">Calcium</keyword>
<evidence type="ECO:0000256" key="1">
    <source>
        <dbReference type="ARBA" id="ARBA00022729"/>
    </source>
</evidence>
<protein>
    <recommendedName>
        <fullName evidence="9">Alpha/beta hydrolase family protein</fullName>
    </recommendedName>
</protein>
<feature type="compositionally biased region" description="Acidic residues" evidence="3">
    <location>
        <begin position="474"/>
        <end position="538"/>
    </location>
</feature>
<dbReference type="InterPro" id="IPR003367">
    <property type="entry name" value="Thrombospondin_3-like_rpt"/>
</dbReference>
<feature type="signal peptide" evidence="4">
    <location>
        <begin position="1"/>
        <end position="21"/>
    </location>
</feature>
<feature type="domain" description="Neutral/alkaline non-lysosomal ceramidase N-terminal" evidence="6">
    <location>
        <begin position="2235"/>
        <end position="2464"/>
    </location>
</feature>
<organism evidence="7 8">
    <name type="scientific">Spongiibacter thalassae</name>
    <dbReference type="NCBI Taxonomy" id="2721624"/>
    <lineage>
        <taxon>Bacteria</taxon>
        <taxon>Pseudomonadati</taxon>
        <taxon>Pseudomonadota</taxon>
        <taxon>Gammaproteobacteria</taxon>
        <taxon>Cellvibrionales</taxon>
        <taxon>Spongiibacteraceae</taxon>
        <taxon>Spongiibacter</taxon>
    </lineage>
</organism>
<feature type="compositionally biased region" description="Acidic residues" evidence="3">
    <location>
        <begin position="322"/>
        <end position="361"/>
    </location>
</feature>
<keyword evidence="1 4" id="KW-0732">Signal</keyword>
<feature type="compositionally biased region" description="Polar residues" evidence="3">
    <location>
        <begin position="3270"/>
        <end position="3282"/>
    </location>
</feature>
<dbReference type="InterPro" id="IPR029058">
    <property type="entry name" value="AB_hydrolase_fold"/>
</dbReference>
<feature type="region of interest" description="Disordered" evidence="3">
    <location>
        <begin position="3267"/>
        <end position="3301"/>
    </location>
</feature>
<keyword evidence="8" id="KW-1185">Reference proteome</keyword>
<dbReference type="Gene3D" id="3.40.50.1820">
    <property type="entry name" value="alpha/beta hydrolase"/>
    <property type="match status" value="1"/>
</dbReference>
<evidence type="ECO:0008006" key="9">
    <source>
        <dbReference type="Google" id="ProtNLM"/>
    </source>
</evidence>
<feature type="domain" description="Xaa-Pro dipeptidyl-peptidase-like" evidence="5">
    <location>
        <begin position="637"/>
        <end position="763"/>
    </location>
</feature>
<dbReference type="PANTHER" id="PTHR10199">
    <property type="entry name" value="THROMBOSPONDIN"/>
    <property type="match status" value="1"/>
</dbReference>
<feature type="region of interest" description="Disordered" evidence="3">
    <location>
        <begin position="200"/>
        <end position="219"/>
    </location>
</feature>
<feature type="chain" id="PRO_5045696637" description="Alpha/beta hydrolase family protein" evidence="4">
    <location>
        <begin position="22"/>
        <end position="3691"/>
    </location>
</feature>
<evidence type="ECO:0000256" key="3">
    <source>
        <dbReference type="SAM" id="MobiDB-lite"/>
    </source>
</evidence>
<dbReference type="Pfam" id="PF02412">
    <property type="entry name" value="TSP_3"/>
    <property type="match status" value="5"/>
</dbReference>
<evidence type="ECO:0000259" key="6">
    <source>
        <dbReference type="Pfam" id="PF04734"/>
    </source>
</evidence>
<evidence type="ECO:0000256" key="2">
    <source>
        <dbReference type="ARBA" id="ARBA00022837"/>
    </source>
</evidence>
<dbReference type="InterPro" id="IPR000383">
    <property type="entry name" value="Xaa-Pro-like_dom"/>
</dbReference>
<gene>
    <name evidence="7" type="ORF">HCU74_09860</name>
</gene>
<dbReference type="Proteomes" id="UP000765845">
    <property type="component" value="Unassembled WGS sequence"/>
</dbReference>
<feature type="region of interest" description="Disordered" evidence="3">
    <location>
        <begin position="24"/>
        <end position="43"/>
    </location>
</feature>
<dbReference type="PANTHER" id="PTHR10199:SF100">
    <property type="entry name" value="THROMBOSPONDIN, ISOFORM A"/>
    <property type="match status" value="1"/>
</dbReference>
<name>A0ABX1GFK3_9GAMM</name>
<dbReference type="EMBL" id="JAAWWK010000003">
    <property type="protein sequence ID" value="NKI17726.1"/>
    <property type="molecule type" value="Genomic_DNA"/>
</dbReference>
<dbReference type="InterPro" id="IPR028974">
    <property type="entry name" value="TSP_type-3_rpt"/>
</dbReference>
<evidence type="ECO:0000313" key="7">
    <source>
        <dbReference type="EMBL" id="NKI17726.1"/>
    </source>
</evidence>
<dbReference type="SUPFAM" id="SSF103647">
    <property type="entry name" value="TSP type-3 repeat"/>
    <property type="match status" value="5"/>
</dbReference>
<dbReference type="InterPro" id="IPR031329">
    <property type="entry name" value="NEUT/ALK_ceramidase_N"/>
</dbReference>
<dbReference type="SUPFAM" id="SSF53474">
    <property type="entry name" value="alpha/beta-Hydrolases"/>
    <property type="match status" value="1"/>
</dbReference>
<proteinExistence type="predicted"/>
<accession>A0ABX1GFK3</accession>